<evidence type="ECO:0000256" key="3">
    <source>
        <dbReference type="ARBA" id="ARBA00022490"/>
    </source>
</evidence>
<dbReference type="Pfam" id="PF21021">
    <property type="entry name" value="FAF1"/>
    <property type="match status" value="1"/>
</dbReference>
<dbReference type="AlphaFoldDB" id="A0A2C9JBS8"/>
<proteinExistence type="predicted"/>
<dbReference type="GO" id="GO:0043130">
    <property type="term" value="F:ubiquitin binding"/>
    <property type="evidence" value="ECO:0007669"/>
    <property type="project" value="TreeGrafter"/>
</dbReference>
<keyword evidence="3" id="KW-0963">Cytoplasm</keyword>
<dbReference type="RefSeq" id="XP_013092403.2">
    <property type="nucleotide sequence ID" value="XM_013236949.2"/>
</dbReference>
<dbReference type="InterPro" id="IPR036249">
    <property type="entry name" value="Thioredoxin-like_sf"/>
</dbReference>
<dbReference type="InterPro" id="IPR001012">
    <property type="entry name" value="UBX_dom"/>
</dbReference>
<dbReference type="STRING" id="6526.A0A2C9JBS8"/>
<evidence type="ECO:0000256" key="6">
    <source>
        <dbReference type="SAM" id="MobiDB-lite"/>
    </source>
</evidence>
<keyword evidence="4" id="KW-0256">Endoplasmic reticulum</keyword>
<protein>
    <recommendedName>
        <fullName evidence="7">UBX domain-containing protein</fullName>
    </recommendedName>
</protein>
<dbReference type="PROSITE" id="PS50033">
    <property type="entry name" value="UBX"/>
    <property type="match status" value="1"/>
</dbReference>
<accession>A0A2C9JBS8</accession>
<reference evidence="8" key="1">
    <citation type="submission" date="2020-05" db="UniProtKB">
        <authorList>
            <consortium name="EnsemblMetazoa"/>
        </authorList>
    </citation>
    <scope>IDENTIFICATION</scope>
    <source>
        <strain evidence="8">BB02</strain>
    </source>
</reference>
<evidence type="ECO:0000313" key="9">
    <source>
        <dbReference type="Proteomes" id="UP000076420"/>
    </source>
</evidence>
<dbReference type="Pfam" id="PF22566">
    <property type="entry name" value="UBA_8"/>
    <property type="match status" value="1"/>
</dbReference>
<dbReference type="OrthoDB" id="1026733at2759"/>
<dbReference type="Gene3D" id="3.40.30.10">
    <property type="entry name" value="Glutaredoxin"/>
    <property type="match status" value="1"/>
</dbReference>
<dbReference type="PANTHER" id="PTHR23322">
    <property type="entry name" value="FAS-ASSOCIATED PROTEIN"/>
    <property type="match status" value="1"/>
</dbReference>
<dbReference type="SMART" id="SM00594">
    <property type="entry name" value="UAS"/>
    <property type="match status" value="1"/>
</dbReference>
<dbReference type="VEuPathDB" id="VectorBase:BGLB000150"/>
<evidence type="ECO:0000256" key="1">
    <source>
        <dbReference type="ARBA" id="ARBA00004240"/>
    </source>
</evidence>
<comment type="subcellular location">
    <subcellularLocation>
        <location evidence="2">Cytoplasm</location>
    </subcellularLocation>
    <subcellularLocation>
        <location evidence="1">Endoplasmic reticulum</location>
    </subcellularLocation>
</comment>
<evidence type="ECO:0000256" key="4">
    <source>
        <dbReference type="ARBA" id="ARBA00022824"/>
    </source>
</evidence>
<dbReference type="InterPro" id="IPR049483">
    <property type="entry name" value="FAF1_2-like_UAS"/>
</dbReference>
<feature type="region of interest" description="Disordered" evidence="6">
    <location>
        <begin position="303"/>
        <end position="368"/>
    </location>
</feature>
<dbReference type="InterPro" id="IPR009060">
    <property type="entry name" value="UBA-like_sf"/>
</dbReference>
<feature type="compositionally biased region" description="Basic and acidic residues" evidence="6">
    <location>
        <begin position="308"/>
        <end position="352"/>
    </location>
</feature>
<dbReference type="PANTHER" id="PTHR23322:SF1">
    <property type="entry name" value="FAS-ASSOCIATED FACTOR 2"/>
    <property type="match status" value="1"/>
</dbReference>
<dbReference type="InterPro" id="IPR029071">
    <property type="entry name" value="Ubiquitin-like_domsf"/>
</dbReference>
<dbReference type="EnsemblMetazoa" id="BGLB000150-RD">
    <property type="protein sequence ID" value="BGLB000150-PD"/>
    <property type="gene ID" value="BGLB000150"/>
</dbReference>
<dbReference type="Gene3D" id="3.10.20.90">
    <property type="entry name" value="Phosphatidylinositol 3-kinase Catalytic Subunit, Chain A, domain 1"/>
    <property type="match status" value="1"/>
</dbReference>
<dbReference type="KEGG" id="bgt:106076038"/>
<dbReference type="GO" id="GO:0036503">
    <property type="term" value="P:ERAD pathway"/>
    <property type="evidence" value="ECO:0007669"/>
    <property type="project" value="TreeGrafter"/>
</dbReference>
<name>A0A2C9JBS8_BIOGL</name>
<dbReference type="EnsemblMetazoa" id="BGLB000150-RB">
    <property type="protein sequence ID" value="BGLB000150-PB"/>
    <property type="gene ID" value="BGLB000150"/>
</dbReference>
<dbReference type="SUPFAM" id="SSF46934">
    <property type="entry name" value="UBA-like"/>
    <property type="match status" value="1"/>
</dbReference>
<evidence type="ECO:0000256" key="5">
    <source>
        <dbReference type="ARBA" id="ARBA00023054"/>
    </source>
</evidence>
<organism evidence="8 9">
    <name type="scientific">Biomphalaria glabrata</name>
    <name type="common">Bloodfluke planorb</name>
    <name type="synonym">Freshwater snail</name>
    <dbReference type="NCBI Taxonomy" id="6526"/>
    <lineage>
        <taxon>Eukaryota</taxon>
        <taxon>Metazoa</taxon>
        <taxon>Spiralia</taxon>
        <taxon>Lophotrochozoa</taxon>
        <taxon>Mollusca</taxon>
        <taxon>Gastropoda</taxon>
        <taxon>Heterobranchia</taxon>
        <taxon>Euthyneura</taxon>
        <taxon>Panpulmonata</taxon>
        <taxon>Hygrophila</taxon>
        <taxon>Lymnaeoidea</taxon>
        <taxon>Planorbidae</taxon>
        <taxon>Biomphalaria</taxon>
    </lineage>
</organism>
<keyword evidence="5" id="KW-0175">Coiled coil</keyword>
<dbReference type="InterPro" id="IPR006577">
    <property type="entry name" value="UAS"/>
</dbReference>
<dbReference type="GO" id="GO:0005783">
    <property type="term" value="C:endoplasmic reticulum"/>
    <property type="evidence" value="ECO:0007669"/>
    <property type="project" value="UniProtKB-SubCell"/>
</dbReference>
<evidence type="ECO:0000259" key="7">
    <source>
        <dbReference type="PROSITE" id="PS50033"/>
    </source>
</evidence>
<dbReference type="SUPFAM" id="SSF52833">
    <property type="entry name" value="Thioredoxin-like"/>
    <property type="match status" value="1"/>
</dbReference>
<dbReference type="VEuPathDB" id="VectorBase:BGLAX_041313"/>
<sequence>MDDSQDDLTSEQTEKLLQFQDLTGIDQIQRCRQILEGHDWNIEAAVQDTFNEQEGAPTVFHQPASLPEERAPLVNLQPSNQRVIMYPGRRPQGIFQWTYYLLSMPIKFVWSTLFDIIRVFVNFLRPDPRRSKCLVTDPLLDVMTFISNFDAKYGQNHPAFYQGTYSQALNDAKKELRFLLVYLHCDEHQNTDQFCRDIVCSQVFRNYVNGHLLFWACNTSSPEGYSVSQALKEHAYPFLALIVLRDNKMSVVARIEGRITSALELVARLEQVIAENESSLVAARADRAERSFNQTLRQQQDEAYLESLKADQEKEKRKREERERKEEEERRQRLAEEEKQRQYLQREQRKSEIQQQMPPEPDVSHPDSIRIMLKTPNGKRIERRFLRDQSIKWLYYYVFCHQDCPDDFQIKTSYPSKTLPCEPSDHCSEPPTFADMGLGKSEMLYVFDNEA</sequence>
<evidence type="ECO:0000256" key="2">
    <source>
        <dbReference type="ARBA" id="ARBA00004496"/>
    </source>
</evidence>
<gene>
    <name evidence="8" type="primary">106076038</name>
</gene>
<dbReference type="Pfam" id="PF00789">
    <property type="entry name" value="UBX"/>
    <property type="match status" value="1"/>
</dbReference>
<evidence type="ECO:0000313" key="8">
    <source>
        <dbReference type="EnsemblMetazoa" id="BGLB000150-PD"/>
    </source>
</evidence>
<dbReference type="InterPro" id="IPR054109">
    <property type="entry name" value="UBA_8"/>
</dbReference>
<dbReference type="CDD" id="cd16120">
    <property type="entry name" value="UBX_UBXN3B"/>
    <property type="match status" value="1"/>
</dbReference>
<dbReference type="Gene3D" id="1.10.8.10">
    <property type="entry name" value="DNA helicase RuvA subunit, C-terminal domain"/>
    <property type="match status" value="1"/>
</dbReference>
<dbReference type="CDD" id="cd14414">
    <property type="entry name" value="UBA_FAF2"/>
    <property type="match status" value="1"/>
</dbReference>
<dbReference type="InterPro" id="IPR050730">
    <property type="entry name" value="UBX_domain-protein"/>
</dbReference>
<feature type="domain" description="UBX" evidence="7">
    <location>
        <begin position="364"/>
        <end position="446"/>
    </location>
</feature>
<dbReference type="Proteomes" id="UP000076420">
    <property type="component" value="Unassembled WGS sequence"/>
</dbReference>
<dbReference type="SUPFAM" id="SSF54236">
    <property type="entry name" value="Ubiquitin-like"/>
    <property type="match status" value="1"/>
</dbReference>